<dbReference type="PATRIC" id="fig|1197325.3.peg.538"/>
<dbReference type="AlphaFoldDB" id="I6ZJC2"/>
<evidence type="ECO:0000313" key="1">
    <source>
        <dbReference type="EMBL" id="AFN65285.1"/>
    </source>
</evidence>
<sequence length="224" mass="24672">MRGGAVAKLVTFTGSAVLVGGPVAGALYFLLPSTSVSGGGKASNPRFVMARTKVTDPELSFAYDSFFSEGEVVDKPVTFEKANMSFDGYKLKEGDILCSPKQDGKFYVLKEVSKRSDPSPKYKIQGYEHNDTIVRCNRHDILSRTKYDESKTIELKFFNPIGKNWYSAGIDKIYVSSCVFEATKPQPNTNKWGISWDKCKLTEMGGGGRSNTVPKALLSADYEI</sequence>
<name>I6ZJC2_MYCWM</name>
<accession>I6ZJC2</accession>
<proteinExistence type="predicted"/>
<organism evidence="1 2">
    <name type="scientific">Mycoplasma wenyonii (strain Massachusetts)</name>
    <name type="common">Eperythrozoon wenyonii</name>
    <dbReference type="NCBI Taxonomy" id="1197325"/>
    <lineage>
        <taxon>Bacteria</taxon>
        <taxon>Bacillati</taxon>
        <taxon>Mycoplasmatota</taxon>
        <taxon>Mollicutes</taxon>
        <taxon>Mycoplasmataceae</taxon>
        <taxon>Mycoplasma</taxon>
    </lineage>
</organism>
<evidence type="ECO:0000313" key="2">
    <source>
        <dbReference type="Proteomes" id="UP000009005"/>
    </source>
</evidence>
<dbReference type="Proteomes" id="UP000009005">
    <property type="component" value="Chromosome"/>
</dbReference>
<gene>
    <name evidence="1" type="ordered locus">WEN_02500</name>
</gene>
<dbReference type="KEGG" id="mwe:WEN_02500"/>
<dbReference type="RefSeq" id="WP_014849995.1">
    <property type="nucleotide sequence ID" value="NC_018149.1"/>
</dbReference>
<dbReference type="EMBL" id="CP003703">
    <property type="protein sequence ID" value="AFN65285.1"/>
    <property type="molecule type" value="Genomic_DNA"/>
</dbReference>
<reference evidence="1 2" key="1">
    <citation type="journal article" date="2012" name="J. Bacteriol.">
        <title>Complete genome sequence of Mycoplasma wenyonii strain Massachusetts.</title>
        <authorList>
            <person name="Dos Santos A.P."/>
            <person name="Guimaraes A.M."/>
            <person name="do Nascimento N.C."/>
            <person name="Sanmiguel P.J."/>
            <person name="Messick J.B."/>
        </authorList>
    </citation>
    <scope>NUCLEOTIDE SEQUENCE [LARGE SCALE GENOMIC DNA]</scope>
    <source>
        <strain evidence="1 2">Massachusetts</strain>
    </source>
</reference>
<keyword evidence="2" id="KW-1185">Reference proteome</keyword>
<dbReference type="OrthoDB" id="402483at2"/>
<dbReference type="HOGENOM" id="CLU_1203781_0_0_14"/>
<protein>
    <submittedName>
        <fullName evidence="1">Uncharacterized protein</fullName>
    </submittedName>
</protein>